<dbReference type="PANTHER" id="PTHR44269:SF4">
    <property type="entry name" value="GENE 4756-RELATED"/>
    <property type="match status" value="1"/>
</dbReference>
<dbReference type="Gene3D" id="3.40.50.720">
    <property type="entry name" value="NAD(P)-binding Rossmann-like Domain"/>
    <property type="match status" value="1"/>
</dbReference>
<dbReference type="AlphaFoldDB" id="A0A6P5P7K3"/>
<dbReference type="GeneID" id="110288935"/>
<accession>A0A6P5P7K3</accession>
<dbReference type="PRINTS" id="PR00081">
    <property type="entry name" value="GDHRDH"/>
</dbReference>
<name>A0A6P5P7K3_MUSCR</name>
<dbReference type="InterPro" id="IPR036291">
    <property type="entry name" value="NAD(P)-bd_dom_sf"/>
</dbReference>
<dbReference type="Proteomes" id="UP000515126">
    <property type="component" value="Unplaced"/>
</dbReference>
<evidence type="ECO:0000313" key="3">
    <source>
        <dbReference type="RefSeq" id="XP_021010826.1"/>
    </source>
</evidence>
<dbReference type="RefSeq" id="XP_021010826.1">
    <property type="nucleotide sequence ID" value="XM_021155167.2"/>
</dbReference>
<reference evidence="3" key="1">
    <citation type="submission" date="2025-08" db="UniProtKB">
        <authorList>
            <consortium name="RefSeq"/>
        </authorList>
    </citation>
    <scope>IDENTIFICATION</scope>
</reference>
<sequence>MDSEFWMLVLCALLLLAFGLLSFLRLDSDLTLLWAAWMGQRPAEQALIGMVVWVTGASSGIGEELAFQLSKLGVSLVLSARRTQELERVKRRCLENGNMKEKDILVLPLDLADTSSHDTATKAVLREFGRIDILVNNAGESNYCFAVDANLDVFKVLMEVNYLGTVSLTKCVLPHMMERKQGKIVIMNSLAGIQPSPLCCGYIASKHALRGFANALRTELLDHPGITLSTICPGPVHSNIYKNYLTREAIKAKWPYPQEFPKMATSRCVQLILVSMANDLEEVWIANQPALFRTYVWQYVPIRDWIISRTQWKKRIEIFRINMDNSVGDHDKRPSK</sequence>
<dbReference type="KEGG" id="mcal:110288935"/>
<evidence type="ECO:0000256" key="1">
    <source>
        <dbReference type="RuleBase" id="RU000363"/>
    </source>
</evidence>
<keyword evidence="2" id="KW-1185">Reference proteome</keyword>
<comment type="similarity">
    <text evidence="1">Belongs to the short-chain dehydrogenases/reductases (SDR) family.</text>
</comment>
<dbReference type="InterPro" id="IPR053011">
    <property type="entry name" value="SDR_family_member_7"/>
</dbReference>
<gene>
    <name evidence="3" type="primary">LOC110288935</name>
</gene>
<dbReference type="Pfam" id="PF00106">
    <property type="entry name" value="adh_short"/>
    <property type="match status" value="1"/>
</dbReference>
<dbReference type="SUPFAM" id="SSF51735">
    <property type="entry name" value="NAD(P)-binding Rossmann-fold domains"/>
    <property type="match status" value="1"/>
</dbReference>
<proteinExistence type="inferred from homology"/>
<protein>
    <submittedName>
        <fullName evidence="3">Dehydrogenase/reductase SDR family member 7-like isoform X1</fullName>
    </submittedName>
</protein>
<organism evidence="2 3">
    <name type="scientific">Mus caroli</name>
    <name type="common">Ryukyu mouse</name>
    <name type="synonym">Ricefield mouse</name>
    <dbReference type="NCBI Taxonomy" id="10089"/>
    <lineage>
        <taxon>Eukaryota</taxon>
        <taxon>Metazoa</taxon>
        <taxon>Chordata</taxon>
        <taxon>Craniata</taxon>
        <taxon>Vertebrata</taxon>
        <taxon>Euteleostomi</taxon>
        <taxon>Mammalia</taxon>
        <taxon>Eutheria</taxon>
        <taxon>Euarchontoglires</taxon>
        <taxon>Glires</taxon>
        <taxon>Rodentia</taxon>
        <taxon>Myomorpha</taxon>
        <taxon>Muroidea</taxon>
        <taxon>Muridae</taxon>
        <taxon>Murinae</taxon>
        <taxon>Mus</taxon>
        <taxon>Mus</taxon>
    </lineage>
</organism>
<dbReference type="PRINTS" id="PR00080">
    <property type="entry name" value="SDRFAMILY"/>
</dbReference>
<dbReference type="InterPro" id="IPR002347">
    <property type="entry name" value="SDR_fam"/>
</dbReference>
<dbReference type="CDD" id="cd05332">
    <property type="entry name" value="11beta-HSD1_like_SDR_c"/>
    <property type="match status" value="1"/>
</dbReference>
<dbReference type="PIRSF" id="PIRSF000126">
    <property type="entry name" value="11-beta-HSD1"/>
    <property type="match status" value="1"/>
</dbReference>
<dbReference type="PANTHER" id="PTHR44269">
    <property type="entry name" value="DEHYDROGENASE/REDUCTASE SDR FAMILY MEMBER 7-RELATED"/>
    <property type="match status" value="1"/>
</dbReference>
<evidence type="ECO:0000313" key="2">
    <source>
        <dbReference type="Proteomes" id="UP000515126"/>
    </source>
</evidence>